<keyword evidence="3" id="KW-1185">Reference proteome</keyword>
<sequence length="84" mass="8494">MAATAVPAGDRPTEGKKKDHLQTQIRFLGWDSGSGLDKGFLSNDGRGSVAVSTATHACCGAGSHTNGGAATRFQGNCGLFLLGS</sequence>
<comment type="caution">
    <text evidence="2">The sequence shown here is derived from an EMBL/GenBank/DDBJ whole genome shotgun (WGS) entry which is preliminary data.</text>
</comment>
<reference evidence="2" key="1">
    <citation type="submission" date="2020-07" db="EMBL/GenBank/DDBJ databases">
        <title>Ethylene signaling mediates host invasion by parasitic plants.</title>
        <authorList>
            <person name="Yoshida S."/>
        </authorList>
    </citation>
    <scope>NUCLEOTIDE SEQUENCE</scope>
    <source>
        <strain evidence="2">Okayama</strain>
    </source>
</reference>
<feature type="compositionally biased region" description="Basic and acidic residues" evidence="1">
    <location>
        <begin position="11"/>
        <end position="20"/>
    </location>
</feature>
<dbReference type="EMBL" id="BMAC01000497">
    <property type="protein sequence ID" value="GFP97622.1"/>
    <property type="molecule type" value="Genomic_DNA"/>
</dbReference>
<feature type="region of interest" description="Disordered" evidence="1">
    <location>
        <begin position="1"/>
        <end position="20"/>
    </location>
</feature>
<proteinExistence type="predicted"/>
<organism evidence="2 3">
    <name type="scientific">Phtheirospermum japonicum</name>
    <dbReference type="NCBI Taxonomy" id="374723"/>
    <lineage>
        <taxon>Eukaryota</taxon>
        <taxon>Viridiplantae</taxon>
        <taxon>Streptophyta</taxon>
        <taxon>Embryophyta</taxon>
        <taxon>Tracheophyta</taxon>
        <taxon>Spermatophyta</taxon>
        <taxon>Magnoliopsida</taxon>
        <taxon>eudicotyledons</taxon>
        <taxon>Gunneridae</taxon>
        <taxon>Pentapetalae</taxon>
        <taxon>asterids</taxon>
        <taxon>lamiids</taxon>
        <taxon>Lamiales</taxon>
        <taxon>Orobanchaceae</taxon>
        <taxon>Orobanchaceae incertae sedis</taxon>
        <taxon>Phtheirospermum</taxon>
    </lineage>
</organism>
<name>A0A830CH81_9LAMI</name>
<gene>
    <name evidence="2" type="ORF">PHJA_001906300</name>
</gene>
<dbReference type="Proteomes" id="UP000653305">
    <property type="component" value="Unassembled WGS sequence"/>
</dbReference>
<accession>A0A830CH81</accession>
<evidence type="ECO:0000313" key="2">
    <source>
        <dbReference type="EMBL" id="GFP97622.1"/>
    </source>
</evidence>
<protein>
    <submittedName>
        <fullName evidence="2">Uncharacterized protein</fullName>
    </submittedName>
</protein>
<evidence type="ECO:0000256" key="1">
    <source>
        <dbReference type="SAM" id="MobiDB-lite"/>
    </source>
</evidence>
<evidence type="ECO:0000313" key="3">
    <source>
        <dbReference type="Proteomes" id="UP000653305"/>
    </source>
</evidence>
<dbReference type="AlphaFoldDB" id="A0A830CH81"/>